<protein>
    <submittedName>
        <fullName evidence="1">Uncharacterized protein</fullName>
    </submittedName>
</protein>
<sequence length="72" mass="7882">MNGEIGEKIGWPEMGRTVAEVVDRLPIDVRAETVVVADNYGQAGAIAQLSPDFSAQDMRFLPVYSGHQAYGW</sequence>
<evidence type="ECO:0000313" key="1">
    <source>
        <dbReference type="EMBL" id="NKY57043.1"/>
    </source>
</evidence>
<comment type="caution">
    <text evidence="1">The sequence shown here is derived from an EMBL/GenBank/DDBJ whole genome shotgun (WGS) entry which is preliminary data.</text>
</comment>
<dbReference type="EMBL" id="JAAXOT010000005">
    <property type="protein sequence ID" value="NKY57043.1"/>
    <property type="molecule type" value="Genomic_DNA"/>
</dbReference>
<accession>A0A846YDC7</accession>
<organism evidence="1 2">
    <name type="scientific">Nocardia flavorosea</name>
    <dbReference type="NCBI Taxonomy" id="53429"/>
    <lineage>
        <taxon>Bacteria</taxon>
        <taxon>Bacillati</taxon>
        <taxon>Actinomycetota</taxon>
        <taxon>Actinomycetes</taxon>
        <taxon>Mycobacteriales</taxon>
        <taxon>Nocardiaceae</taxon>
        <taxon>Nocardia</taxon>
    </lineage>
</organism>
<reference evidence="1 2" key="1">
    <citation type="submission" date="2020-04" db="EMBL/GenBank/DDBJ databases">
        <title>MicrobeNet Type strains.</title>
        <authorList>
            <person name="Nicholson A.C."/>
        </authorList>
    </citation>
    <scope>NUCLEOTIDE SEQUENCE [LARGE SCALE GENOMIC DNA]</scope>
    <source>
        <strain evidence="1 2">JCM 3332</strain>
    </source>
</reference>
<gene>
    <name evidence="1" type="ORF">HGA15_12920</name>
</gene>
<keyword evidence="2" id="KW-1185">Reference proteome</keyword>
<dbReference type="Proteomes" id="UP000570678">
    <property type="component" value="Unassembled WGS sequence"/>
</dbReference>
<dbReference type="AlphaFoldDB" id="A0A846YDC7"/>
<dbReference type="RefSeq" id="WP_062976995.1">
    <property type="nucleotide sequence ID" value="NZ_JAAXOT010000005.1"/>
</dbReference>
<evidence type="ECO:0000313" key="2">
    <source>
        <dbReference type="Proteomes" id="UP000570678"/>
    </source>
</evidence>
<name>A0A846YDC7_9NOCA</name>
<proteinExistence type="predicted"/>